<keyword evidence="2 7" id="KW-0378">Hydrolase</keyword>
<evidence type="ECO:0000256" key="4">
    <source>
        <dbReference type="SAM" id="MobiDB-lite"/>
    </source>
</evidence>
<dbReference type="InParanoid" id="A0A0C3BED8"/>
<dbReference type="InterPro" id="IPR000757">
    <property type="entry name" value="Beta-glucanase-like"/>
</dbReference>
<feature type="signal peptide" evidence="5">
    <location>
        <begin position="1"/>
        <end position="22"/>
    </location>
</feature>
<sequence length="436" mass="45480">MYFHIHLVVIFFCSQIVPTTIAKSYSSHSITERLHNVALKHSAGLASDLRVALGGVLLTRRQQPTNSGLQNRAVYCVSQQSSKNNGGAQVPLSGGGNGTTTTIRPSGTSGSGGTATSTTGGSTPSSTSSWTLAEAHQGSSFFDGWDFFTGSDPTHGDAIFINQSTANSLNLAQINGQGNAVMAVETTPQVAGTRQSVRITTQSQFNGGLFIMDAVHMPTGCATWPAFWTNGPNWPTNGEIDIIEGVNNYTNNQATIHTNPGCSLASSSSSALAITGTVVGGTDCSAADSGNQGCGMRSPANNSFGTGFNDIGGGVYAMQWDDSGIAVFFFPRGSVPSDINAGSPDPSGWGTPMARWPAASCNPFQFFKQHSVIFDITLCGDWAGSVWSSSGIPGQEQSCAQLTGFSTCDAFAQANGASFSEAYWEVSSVKIYQQSS</sequence>
<organism evidence="7 8">
    <name type="scientific">Piloderma croceum (strain F 1598)</name>
    <dbReference type="NCBI Taxonomy" id="765440"/>
    <lineage>
        <taxon>Eukaryota</taxon>
        <taxon>Fungi</taxon>
        <taxon>Dikarya</taxon>
        <taxon>Basidiomycota</taxon>
        <taxon>Agaricomycotina</taxon>
        <taxon>Agaricomycetes</taxon>
        <taxon>Agaricomycetidae</taxon>
        <taxon>Atheliales</taxon>
        <taxon>Atheliaceae</taxon>
        <taxon>Piloderma</taxon>
    </lineage>
</organism>
<dbReference type="Gene3D" id="2.60.120.200">
    <property type="match status" value="1"/>
</dbReference>
<name>A0A0C3BED8_PILCF</name>
<dbReference type="SUPFAM" id="SSF49899">
    <property type="entry name" value="Concanavalin A-like lectins/glucanases"/>
    <property type="match status" value="1"/>
</dbReference>
<evidence type="ECO:0000256" key="2">
    <source>
        <dbReference type="ARBA" id="ARBA00022801"/>
    </source>
</evidence>
<dbReference type="InterPro" id="IPR050546">
    <property type="entry name" value="Glycosyl_Hydrlase_16"/>
</dbReference>
<dbReference type="AlphaFoldDB" id="A0A0C3BED8"/>
<reference evidence="8" key="2">
    <citation type="submission" date="2015-01" db="EMBL/GenBank/DDBJ databases">
        <title>Evolutionary Origins and Diversification of the Mycorrhizal Mutualists.</title>
        <authorList>
            <consortium name="DOE Joint Genome Institute"/>
            <consortium name="Mycorrhizal Genomics Consortium"/>
            <person name="Kohler A."/>
            <person name="Kuo A."/>
            <person name="Nagy L.G."/>
            <person name="Floudas D."/>
            <person name="Copeland A."/>
            <person name="Barry K.W."/>
            <person name="Cichocki N."/>
            <person name="Veneault-Fourrey C."/>
            <person name="LaButti K."/>
            <person name="Lindquist E.A."/>
            <person name="Lipzen A."/>
            <person name="Lundell T."/>
            <person name="Morin E."/>
            <person name="Murat C."/>
            <person name="Riley R."/>
            <person name="Ohm R."/>
            <person name="Sun H."/>
            <person name="Tunlid A."/>
            <person name="Henrissat B."/>
            <person name="Grigoriev I.V."/>
            <person name="Hibbett D.S."/>
            <person name="Martin F."/>
        </authorList>
    </citation>
    <scope>NUCLEOTIDE SEQUENCE [LARGE SCALE GENOMIC DNA]</scope>
    <source>
        <strain evidence="8">F 1598</strain>
    </source>
</reference>
<dbReference type="PANTHER" id="PTHR10963:SF24">
    <property type="entry name" value="GLYCOSIDASE C21B10.07-RELATED"/>
    <property type="match status" value="1"/>
</dbReference>
<dbReference type="HOGENOM" id="CLU_016972_0_2_1"/>
<dbReference type="InterPro" id="IPR013320">
    <property type="entry name" value="ConA-like_dom_sf"/>
</dbReference>
<proteinExistence type="inferred from homology"/>
<accession>A0A0C3BED8</accession>
<comment type="similarity">
    <text evidence="1">Belongs to the glycosyl hydrolase 16 family.</text>
</comment>
<dbReference type="PANTHER" id="PTHR10963">
    <property type="entry name" value="GLYCOSYL HYDROLASE-RELATED"/>
    <property type="match status" value="1"/>
</dbReference>
<evidence type="ECO:0000259" key="6">
    <source>
        <dbReference type="PROSITE" id="PS51762"/>
    </source>
</evidence>
<reference evidence="7 8" key="1">
    <citation type="submission" date="2014-04" db="EMBL/GenBank/DDBJ databases">
        <authorList>
            <consortium name="DOE Joint Genome Institute"/>
            <person name="Kuo A."/>
            <person name="Tarkka M."/>
            <person name="Buscot F."/>
            <person name="Kohler A."/>
            <person name="Nagy L.G."/>
            <person name="Floudas D."/>
            <person name="Copeland A."/>
            <person name="Barry K.W."/>
            <person name="Cichocki N."/>
            <person name="Veneault-Fourrey C."/>
            <person name="LaButti K."/>
            <person name="Lindquist E.A."/>
            <person name="Lipzen A."/>
            <person name="Lundell T."/>
            <person name="Morin E."/>
            <person name="Murat C."/>
            <person name="Sun H."/>
            <person name="Tunlid A."/>
            <person name="Henrissat B."/>
            <person name="Grigoriev I.V."/>
            <person name="Hibbett D.S."/>
            <person name="Martin F."/>
            <person name="Nordberg H.P."/>
            <person name="Cantor M.N."/>
            <person name="Hua S.X."/>
        </authorList>
    </citation>
    <scope>NUCLEOTIDE SEQUENCE [LARGE SCALE GENOMIC DNA]</scope>
    <source>
        <strain evidence="7 8">F 1598</strain>
    </source>
</reference>
<dbReference type="Pfam" id="PF26113">
    <property type="entry name" value="GH16_XgeA"/>
    <property type="match status" value="1"/>
</dbReference>
<dbReference type="OrthoDB" id="192832at2759"/>
<evidence type="ECO:0000256" key="5">
    <source>
        <dbReference type="SAM" id="SignalP"/>
    </source>
</evidence>
<protein>
    <submittedName>
        <fullName evidence="7">Glycoside hydrolase family 16 protein</fullName>
    </submittedName>
</protein>
<gene>
    <name evidence="7" type="ORF">PILCRDRAFT_818265</name>
</gene>
<dbReference type="CDD" id="cd02181">
    <property type="entry name" value="GH16_fungal_Lam16A_glucanase"/>
    <property type="match status" value="1"/>
</dbReference>
<dbReference type="Proteomes" id="UP000054166">
    <property type="component" value="Unassembled WGS sequence"/>
</dbReference>
<feature type="chain" id="PRO_5002161839" evidence="5">
    <location>
        <begin position="23"/>
        <end position="436"/>
    </location>
</feature>
<feature type="compositionally biased region" description="Low complexity" evidence="4">
    <location>
        <begin position="99"/>
        <end position="131"/>
    </location>
</feature>
<dbReference type="GO" id="GO:0004553">
    <property type="term" value="F:hydrolase activity, hydrolyzing O-glycosyl compounds"/>
    <property type="evidence" value="ECO:0007669"/>
    <property type="project" value="InterPro"/>
</dbReference>
<keyword evidence="5" id="KW-0732">Signal</keyword>
<evidence type="ECO:0000313" key="8">
    <source>
        <dbReference type="Proteomes" id="UP000054166"/>
    </source>
</evidence>
<evidence type="ECO:0000313" key="7">
    <source>
        <dbReference type="EMBL" id="KIM84668.1"/>
    </source>
</evidence>
<keyword evidence="8" id="KW-1185">Reference proteome</keyword>
<dbReference type="FunFam" id="2.60.120.200:FF:000114">
    <property type="entry name" value="Probable endo-1,3(4)-beta-glucanase NFIA_089530"/>
    <property type="match status" value="1"/>
</dbReference>
<dbReference type="GO" id="GO:0009251">
    <property type="term" value="P:glucan catabolic process"/>
    <property type="evidence" value="ECO:0007669"/>
    <property type="project" value="TreeGrafter"/>
</dbReference>
<dbReference type="STRING" id="765440.A0A0C3BED8"/>
<dbReference type="EMBL" id="KN832987">
    <property type="protein sequence ID" value="KIM84668.1"/>
    <property type="molecule type" value="Genomic_DNA"/>
</dbReference>
<evidence type="ECO:0000256" key="1">
    <source>
        <dbReference type="ARBA" id="ARBA00006865"/>
    </source>
</evidence>
<feature type="region of interest" description="Disordered" evidence="4">
    <location>
        <begin position="82"/>
        <end position="131"/>
    </location>
</feature>
<keyword evidence="3" id="KW-0326">Glycosidase</keyword>
<dbReference type="PROSITE" id="PS51762">
    <property type="entry name" value="GH16_2"/>
    <property type="match status" value="1"/>
</dbReference>
<evidence type="ECO:0000256" key="3">
    <source>
        <dbReference type="ARBA" id="ARBA00023295"/>
    </source>
</evidence>
<feature type="domain" description="GH16" evidence="6">
    <location>
        <begin position="116"/>
        <end position="391"/>
    </location>
</feature>